<dbReference type="Pfam" id="PF05168">
    <property type="entry name" value="HEPN"/>
    <property type="match status" value="1"/>
</dbReference>
<reference evidence="2" key="2">
    <citation type="submission" date="2020-10" db="EMBL/GenBank/DDBJ databases">
        <title>Mucilaginibacter sp. nov., isolated from soil.</title>
        <authorList>
            <person name="Jeon C.O."/>
        </authorList>
    </citation>
    <scope>NUCLEOTIDE SEQUENCE</scope>
    <source>
        <strain evidence="2">R11</strain>
    </source>
</reference>
<dbReference type="AlphaFoldDB" id="A0A966DSK9"/>
<evidence type="ECO:0000259" key="1">
    <source>
        <dbReference type="PROSITE" id="PS50910"/>
    </source>
</evidence>
<gene>
    <name evidence="2" type="ORF">GSY63_00775</name>
</gene>
<dbReference type="SMART" id="SM00748">
    <property type="entry name" value="HEPN"/>
    <property type="match status" value="1"/>
</dbReference>
<dbReference type="Proteomes" id="UP000638732">
    <property type="component" value="Unassembled WGS sequence"/>
</dbReference>
<dbReference type="SUPFAM" id="SSF81593">
    <property type="entry name" value="Nucleotidyltransferase substrate binding subunit/domain"/>
    <property type="match status" value="1"/>
</dbReference>
<proteinExistence type="predicted"/>
<dbReference type="EMBL" id="WWEO01000030">
    <property type="protein sequence ID" value="NCD67884.1"/>
    <property type="molecule type" value="Genomic_DNA"/>
</dbReference>
<evidence type="ECO:0000313" key="3">
    <source>
        <dbReference type="Proteomes" id="UP000638732"/>
    </source>
</evidence>
<sequence>MYDGKYAPWDHYPKTLRFFEIQNPLIVITEFFSIGTMESHHRDLKEWRDCVIGDRYFNDKPHGPGTLIFIWEFNLKVLDAAYLMLLSFLDGNSNYRQLDDVQLSKEKDTWNYFPDDLSTDEQLDPHLALKKIFKEIKPQKFRDYLQEWLHAALYTAPVDESLSPGEIVHVYESMLKLYAACWLIYKRETQNGEPGSSHDKELEKARVKHALGIRSISPSPTSMEMLGLKALGDLIFHKTPYVEMIIHVGTHGHPFTFFLLALVHSNEKTPEAELCHTIEDQCKQFANVHILLHKTNNVKSALKKGNRFYSAVLKKGKIIYKAPQLEMPASPELLNEVIIARATFQWGRWGEQGKQLFVASQIYREKGNNLLAAYLLHQSVENILKGTIQAILGYRVHMHNLSRLLRITLLFTDELRNCFDLDNPEGAQLFSLLQVAYSQSRYSNQFDPDEVQIKQVSDQVQLLINTAEACYHLHVKNLVNPL</sequence>
<organism evidence="2 3">
    <name type="scientific">Mucilaginibacter agri</name>
    <dbReference type="NCBI Taxonomy" id="2695265"/>
    <lineage>
        <taxon>Bacteria</taxon>
        <taxon>Pseudomonadati</taxon>
        <taxon>Bacteroidota</taxon>
        <taxon>Sphingobacteriia</taxon>
        <taxon>Sphingobacteriales</taxon>
        <taxon>Sphingobacteriaceae</taxon>
        <taxon>Mucilaginibacter</taxon>
    </lineage>
</organism>
<dbReference type="RefSeq" id="WP_166583911.1">
    <property type="nucleotide sequence ID" value="NZ_WWEO01000030.1"/>
</dbReference>
<dbReference type="Gene3D" id="1.20.120.330">
    <property type="entry name" value="Nucleotidyltransferases domain 2"/>
    <property type="match status" value="1"/>
</dbReference>
<feature type="domain" description="HEPN" evidence="1">
    <location>
        <begin position="350"/>
        <end position="470"/>
    </location>
</feature>
<dbReference type="PROSITE" id="PS50910">
    <property type="entry name" value="HEPN"/>
    <property type="match status" value="1"/>
</dbReference>
<protein>
    <submittedName>
        <fullName evidence="2">HEPN domain-containing protein</fullName>
    </submittedName>
</protein>
<comment type="caution">
    <text evidence="2">The sequence shown here is derived from an EMBL/GenBank/DDBJ whole genome shotgun (WGS) entry which is preliminary data.</text>
</comment>
<accession>A0A966DSK9</accession>
<reference evidence="2" key="1">
    <citation type="submission" date="2020-01" db="EMBL/GenBank/DDBJ databases">
        <authorList>
            <person name="Seo Y.L."/>
        </authorList>
    </citation>
    <scope>NUCLEOTIDE SEQUENCE</scope>
    <source>
        <strain evidence="2">R11</strain>
    </source>
</reference>
<keyword evidence="3" id="KW-1185">Reference proteome</keyword>
<name>A0A966DSK9_9SPHI</name>
<dbReference type="InterPro" id="IPR007842">
    <property type="entry name" value="HEPN_dom"/>
</dbReference>
<evidence type="ECO:0000313" key="2">
    <source>
        <dbReference type="EMBL" id="NCD67884.1"/>
    </source>
</evidence>